<comment type="caution">
    <text evidence="14">The sequence shown here is derived from an EMBL/GenBank/DDBJ whole genome shotgun (WGS) entry which is preliminary data.</text>
</comment>
<evidence type="ECO:0000313" key="15">
    <source>
        <dbReference type="Proteomes" id="UP001388673"/>
    </source>
</evidence>
<keyword evidence="11" id="KW-0472">Membrane</keyword>
<evidence type="ECO:0000256" key="1">
    <source>
        <dbReference type="ARBA" id="ARBA00005272"/>
    </source>
</evidence>
<name>A0AAW0YX18_9TREE</name>
<keyword evidence="15" id="KW-1185">Reference proteome</keyword>
<keyword evidence="6" id="KW-0560">Oxidoreductase</keyword>
<feature type="compositionally biased region" description="Pro residues" evidence="10">
    <location>
        <begin position="51"/>
        <end position="66"/>
    </location>
</feature>
<keyword evidence="5" id="KW-0809">Transit peptide</keyword>
<dbReference type="GO" id="GO:0005739">
    <property type="term" value="C:mitochondrion"/>
    <property type="evidence" value="ECO:0007669"/>
    <property type="project" value="TreeGrafter"/>
</dbReference>
<evidence type="ECO:0000313" key="14">
    <source>
        <dbReference type="EMBL" id="KAK8850435.1"/>
    </source>
</evidence>
<evidence type="ECO:0000256" key="10">
    <source>
        <dbReference type="SAM" id="MobiDB-lite"/>
    </source>
</evidence>
<dbReference type="PANTHER" id="PTHR43706">
    <property type="entry name" value="NADH DEHYDROGENASE"/>
    <property type="match status" value="1"/>
</dbReference>
<dbReference type="Pfam" id="PF22366">
    <property type="entry name" value="NDH2_C"/>
    <property type="match status" value="1"/>
</dbReference>
<dbReference type="PANTHER" id="PTHR43706:SF47">
    <property type="entry name" value="EXTERNAL NADH-UBIQUINONE OXIDOREDUCTASE 1, MITOCHONDRIAL-RELATED"/>
    <property type="match status" value="1"/>
</dbReference>
<dbReference type="EC" id="1.6.5.9" evidence="2"/>
<feature type="domain" description="External alternative NADH-ubiquinone oxidoreductase-like C-terminal" evidence="13">
    <location>
        <begin position="511"/>
        <end position="574"/>
    </location>
</feature>
<dbReference type="RefSeq" id="XP_066801866.1">
    <property type="nucleotide sequence ID" value="XM_066947452.1"/>
</dbReference>
<gene>
    <name evidence="14" type="ORF">IAR55_004353</name>
</gene>
<dbReference type="InterPro" id="IPR054585">
    <property type="entry name" value="NDH2-like_C"/>
</dbReference>
<dbReference type="InterPro" id="IPR036188">
    <property type="entry name" value="FAD/NAD-bd_sf"/>
</dbReference>
<reference evidence="14 15" key="1">
    <citation type="journal article" date="2024" name="bioRxiv">
        <title>Comparative genomics of Cryptococcus and Kwoniella reveals pathogenesis evolution and contrasting karyotype dynamics via intercentromeric recombination or chromosome fusion.</title>
        <authorList>
            <person name="Coelho M.A."/>
            <person name="David-Palma M."/>
            <person name="Shea T."/>
            <person name="Bowers K."/>
            <person name="McGinley-Smith S."/>
            <person name="Mohammad A.W."/>
            <person name="Gnirke A."/>
            <person name="Yurkov A.M."/>
            <person name="Nowrousian M."/>
            <person name="Sun S."/>
            <person name="Cuomo C.A."/>
            <person name="Heitman J."/>
        </authorList>
    </citation>
    <scope>NUCLEOTIDE SEQUENCE [LARGE SCALE GENOMIC DNA]</scope>
    <source>
        <strain evidence="14 15">CBS 13917</strain>
    </source>
</reference>
<dbReference type="AlphaFoldDB" id="A0AAW0YX18"/>
<dbReference type="Pfam" id="PF07992">
    <property type="entry name" value="Pyr_redox_2"/>
    <property type="match status" value="1"/>
</dbReference>
<evidence type="ECO:0000259" key="12">
    <source>
        <dbReference type="Pfam" id="PF07992"/>
    </source>
</evidence>
<evidence type="ECO:0000256" key="6">
    <source>
        <dbReference type="ARBA" id="ARBA00023002"/>
    </source>
</evidence>
<dbReference type="EMBL" id="JBCAWK010000008">
    <property type="protein sequence ID" value="KAK8850435.1"/>
    <property type="molecule type" value="Genomic_DNA"/>
</dbReference>
<feature type="transmembrane region" description="Helical" evidence="11">
    <location>
        <begin position="90"/>
        <end position="108"/>
    </location>
</feature>
<dbReference type="KEGG" id="kne:92181611"/>
<comment type="catalytic activity">
    <reaction evidence="8">
        <text>a quinone + NADH + H(+) = a quinol + NAD(+)</text>
        <dbReference type="Rhea" id="RHEA:46160"/>
        <dbReference type="ChEBI" id="CHEBI:15378"/>
        <dbReference type="ChEBI" id="CHEBI:24646"/>
        <dbReference type="ChEBI" id="CHEBI:57540"/>
        <dbReference type="ChEBI" id="CHEBI:57945"/>
        <dbReference type="ChEBI" id="CHEBI:132124"/>
        <dbReference type="EC" id="1.6.5.9"/>
    </reaction>
</comment>
<proteinExistence type="inferred from homology"/>
<dbReference type="SUPFAM" id="SSF51905">
    <property type="entry name" value="FAD/NAD(P)-binding domain"/>
    <property type="match status" value="2"/>
</dbReference>
<evidence type="ECO:0000256" key="4">
    <source>
        <dbReference type="ARBA" id="ARBA00022827"/>
    </source>
</evidence>
<evidence type="ECO:0000256" key="5">
    <source>
        <dbReference type="ARBA" id="ARBA00022946"/>
    </source>
</evidence>
<feature type="domain" description="FAD/NAD(P)-binding" evidence="12">
    <location>
        <begin position="128"/>
        <end position="457"/>
    </location>
</feature>
<dbReference type="Proteomes" id="UP001388673">
    <property type="component" value="Unassembled WGS sequence"/>
</dbReference>
<accession>A0AAW0YX18</accession>
<dbReference type="InterPro" id="IPR045024">
    <property type="entry name" value="NDH-2"/>
</dbReference>
<dbReference type="GeneID" id="92181611"/>
<organism evidence="14 15">
    <name type="scientific">Kwoniella newhampshirensis</name>
    <dbReference type="NCBI Taxonomy" id="1651941"/>
    <lineage>
        <taxon>Eukaryota</taxon>
        <taxon>Fungi</taxon>
        <taxon>Dikarya</taxon>
        <taxon>Basidiomycota</taxon>
        <taxon>Agaricomycotina</taxon>
        <taxon>Tremellomycetes</taxon>
        <taxon>Tremellales</taxon>
        <taxon>Cryptococcaceae</taxon>
        <taxon>Kwoniella</taxon>
    </lineage>
</organism>
<feature type="region of interest" description="Disordered" evidence="10">
    <location>
        <begin position="40"/>
        <end position="71"/>
    </location>
</feature>
<evidence type="ECO:0000259" key="13">
    <source>
        <dbReference type="Pfam" id="PF22366"/>
    </source>
</evidence>
<protein>
    <recommendedName>
        <fullName evidence="2">NADH:ubiquinone reductase (non-electrogenic)</fullName>
        <ecNumber evidence="2">1.6.5.9</ecNumber>
    </recommendedName>
</protein>
<keyword evidence="4" id="KW-0274">FAD</keyword>
<evidence type="ECO:0000256" key="2">
    <source>
        <dbReference type="ARBA" id="ARBA00012637"/>
    </source>
</evidence>
<dbReference type="InterPro" id="IPR023753">
    <property type="entry name" value="FAD/NAD-binding_dom"/>
</dbReference>
<keyword evidence="11" id="KW-1133">Transmembrane helix</keyword>
<keyword evidence="11" id="KW-0812">Transmembrane</keyword>
<dbReference type="Gene3D" id="3.50.50.100">
    <property type="match status" value="1"/>
</dbReference>
<evidence type="ECO:0000256" key="9">
    <source>
        <dbReference type="ARBA" id="ARBA00049010"/>
    </source>
</evidence>
<comment type="catalytic activity">
    <reaction evidence="9">
        <text>a ubiquinone + NADH + H(+) = a ubiquinol + NAD(+)</text>
        <dbReference type="Rhea" id="RHEA:23152"/>
        <dbReference type="Rhea" id="RHEA-COMP:9565"/>
        <dbReference type="Rhea" id="RHEA-COMP:9566"/>
        <dbReference type="ChEBI" id="CHEBI:15378"/>
        <dbReference type="ChEBI" id="CHEBI:16389"/>
        <dbReference type="ChEBI" id="CHEBI:17976"/>
        <dbReference type="ChEBI" id="CHEBI:57540"/>
        <dbReference type="ChEBI" id="CHEBI:57945"/>
    </reaction>
</comment>
<evidence type="ECO:0000256" key="11">
    <source>
        <dbReference type="SAM" id="Phobius"/>
    </source>
</evidence>
<keyword evidence="7" id="KW-0520">NAD</keyword>
<dbReference type="PRINTS" id="PR00368">
    <property type="entry name" value="FADPNR"/>
</dbReference>
<evidence type="ECO:0000256" key="3">
    <source>
        <dbReference type="ARBA" id="ARBA00022630"/>
    </source>
</evidence>
<dbReference type="GO" id="GO:0050136">
    <property type="term" value="F:NADH dehydrogenase (quinone) (non-electrogenic) activity"/>
    <property type="evidence" value="ECO:0007669"/>
    <property type="project" value="UniProtKB-EC"/>
</dbReference>
<keyword evidence="3" id="KW-0285">Flavoprotein</keyword>
<evidence type="ECO:0000256" key="8">
    <source>
        <dbReference type="ARBA" id="ARBA00047599"/>
    </source>
</evidence>
<sequence length="576" mass="63625">MAFRQLARTQPFLARAALGPRSSILLPRLAYTSPLAQTSAFTSSARRRANVPPPTPTPAPTGPEPLPKGAEVVTPKPYVLTRFRRYMQNLGRVTLVLILTATGAFLYVTQAQSHPPEQLDADPTKPTLVVLGSGWGATSFLKSLDTDEFNVVVISPRNYFLFTPLLPSVTVGTLEPRSIIQPTRYITRHKKRKVSVYEAEAQEVDPAKKTVTFQDISDVKGAADSVTIPYDYLVYAVGCENQTFGIKGVNEHACFLKELGDADKVRTKIMDCIETAAFKGQSEEEIDRLMHMVVVGGGPTGVEYAGELHDFLIDDLKKWYPEVADRLRITLIEALPNVLPAFSKQLIQYTESTFKENRIDVLTRTMVKDVKDKAVVVQDANKEIREIPYGLLVWATGNTSRRITRDLMNKLPQVQTQRRGLLVDDYLSMLGADGVYALGDCTATSYAPTAQVASQEGIYLASVFHKLGQKAKLERQLADLRAQPAADPSEIEATVKKLNRAAKLTPFHYSHQGSLAYIGSEKAIADLPLFNGNVASGGGAAMLFWRSAYVSTLYSVRNRTLVLADWAKVKIFGRWV</sequence>
<evidence type="ECO:0000256" key="7">
    <source>
        <dbReference type="ARBA" id="ARBA00023027"/>
    </source>
</evidence>
<comment type="similarity">
    <text evidence="1">Belongs to the NADH dehydrogenase family.</text>
</comment>